<dbReference type="Proteomes" id="UP000618382">
    <property type="component" value="Unassembled WGS sequence"/>
</dbReference>
<dbReference type="InterPro" id="IPR021202">
    <property type="entry name" value="Rv3654c-like"/>
</dbReference>
<proteinExistence type="predicted"/>
<name>A0A7Y9JXG6_9CELL</name>
<organism evidence="3 4">
    <name type="scientific">Cellulomonas oligotrophica</name>
    <dbReference type="NCBI Taxonomy" id="931536"/>
    <lineage>
        <taxon>Bacteria</taxon>
        <taxon>Bacillati</taxon>
        <taxon>Actinomycetota</taxon>
        <taxon>Actinomycetes</taxon>
        <taxon>Micrococcales</taxon>
        <taxon>Cellulomonadaceae</taxon>
        <taxon>Cellulomonas</taxon>
    </lineage>
</organism>
<dbReference type="NCBIfam" id="TIGR03816">
    <property type="entry name" value="tadE_like_DECH"/>
    <property type="match status" value="1"/>
</dbReference>
<keyword evidence="1" id="KW-0472">Membrane</keyword>
<accession>A0A7Y9JXG6</accession>
<gene>
    <name evidence="3" type="ORF">BKA21_001186</name>
    <name evidence="2" type="ORF">Col01nite_05140</name>
</gene>
<dbReference type="EMBL" id="BONN01000001">
    <property type="protein sequence ID" value="GIG31355.1"/>
    <property type="molecule type" value="Genomic_DNA"/>
</dbReference>
<sequence>MTAPTPTGRGGGAARGAVVGRGGVVGRGAAGDRGAGSVLVLGVVAAAGALLLAVGLVAGAYDARGRARTAADLAALAAAAAATSPVAAVDPCARAAEVAARNGADLGSCTVTGPGVVDVAVRVASTVGDARAAARAGPATARDP</sequence>
<evidence type="ECO:0000313" key="2">
    <source>
        <dbReference type="EMBL" id="GIG31355.1"/>
    </source>
</evidence>
<evidence type="ECO:0000313" key="3">
    <source>
        <dbReference type="EMBL" id="NYD85637.1"/>
    </source>
</evidence>
<comment type="caution">
    <text evidence="3">The sequence shown here is derived from an EMBL/GenBank/DDBJ whole genome shotgun (WGS) entry which is preliminary data.</text>
</comment>
<evidence type="ECO:0000313" key="5">
    <source>
        <dbReference type="Proteomes" id="UP000618382"/>
    </source>
</evidence>
<keyword evidence="1" id="KW-0812">Transmembrane</keyword>
<dbReference type="EMBL" id="JACCBK010000001">
    <property type="protein sequence ID" value="NYD85637.1"/>
    <property type="molecule type" value="Genomic_DNA"/>
</dbReference>
<protein>
    <submittedName>
        <fullName evidence="3">Secretion/DNA translocation related TadE-like protein</fullName>
    </submittedName>
</protein>
<keyword evidence="1" id="KW-1133">Transmembrane helix</keyword>
<reference evidence="3 4" key="1">
    <citation type="submission" date="2020-07" db="EMBL/GenBank/DDBJ databases">
        <title>Sequencing the genomes of 1000 actinobacteria strains.</title>
        <authorList>
            <person name="Klenk H.-P."/>
        </authorList>
    </citation>
    <scope>NUCLEOTIDE SEQUENCE [LARGE SCALE GENOMIC DNA]</scope>
    <source>
        <strain evidence="3 4">DSM 24482</strain>
    </source>
</reference>
<evidence type="ECO:0000256" key="1">
    <source>
        <dbReference type="SAM" id="Phobius"/>
    </source>
</evidence>
<dbReference type="AlphaFoldDB" id="A0A7Y9JXG6"/>
<evidence type="ECO:0000313" key="4">
    <source>
        <dbReference type="Proteomes" id="UP000577956"/>
    </source>
</evidence>
<feature type="transmembrane region" description="Helical" evidence="1">
    <location>
        <begin position="38"/>
        <end position="61"/>
    </location>
</feature>
<dbReference type="RefSeq" id="WP_239072733.1">
    <property type="nucleotide sequence ID" value="NZ_BONN01000001.1"/>
</dbReference>
<keyword evidence="5" id="KW-1185">Reference proteome</keyword>
<reference evidence="2 5" key="2">
    <citation type="submission" date="2021-01" db="EMBL/GenBank/DDBJ databases">
        <title>Whole genome shotgun sequence of Cellulomonas oligotrophica NBRC 109435.</title>
        <authorList>
            <person name="Komaki H."/>
            <person name="Tamura T."/>
        </authorList>
    </citation>
    <scope>NUCLEOTIDE SEQUENCE [LARGE SCALE GENOMIC DNA]</scope>
    <source>
        <strain evidence="2 5">NBRC 109435</strain>
    </source>
</reference>
<dbReference type="Proteomes" id="UP000577956">
    <property type="component" value="Unassembled WGS sequence"/>
</dbReference>